<proteinExistence type="predicted"/>
<dbReference type="AlphaFoldDB" id="A0A6G8ATJ9"/>
<reference evidence="3 4" key="1">
    <citation type="submission" date="2020-03" db="EMBL/GenBank/DDBJ databases">
        <title>Vagococcus sp. nov., isolated from beetles.</title>
        <authorList>
            <person name="Hyun D.-W."/>
            <person name="Bae J.-W."/>
        </authorList>
    </citation>
    <scope>NUCLEOTIDE SEQUENCE [LARGE SCALE GENOMIC DNA]</scope>
    <source>
        <strain evidence="3 4">HDW17B</strain>
    </source>
</reference>
<dbReference type="InterPro" id="IPR023365">
    <property type="entry name" value="Sortase_dom-sf"/>
</dbReference>
<gene>
    <name evidence="3" type="ORF">G7082_07840</name>
</gene>
<dbReference type="InterPro" id="IPR005754">
    <property type="entry name" value="Sortase"/>
</dbReference>
<dbReference type="Gene3D" id="2.40.260.10">
    <property type="entry name" value="Sortase"/>
    <property type="match status" value="1"/>
</dbReference>
<feature type="compositionally biased region" description="Acidic residues" evidence="2">
    <location>
        <begin position="75"/>
        <end position="89"/>
    </location>
</feature>
<sequence>MFLKKIKWVMIPLSLFVAVREGYHSYVEVKDVEDKIVMKEDAPEAEILLVDQEPTQSSEKIHLEPLEETTDVIEEETSNSSEVFEEEVPNSDRQTTATNNEEKKIEIEDKVEKIKQLMPMTMYIENQAITYQNGGTTYGQSIIDVDRNMVSTWGGAAVQSGDDGLSTHFIGHNPGVFSILFSVTIGAEIVVTDASGRPTSYTVTMSWEVDNSAINLRTGEDMWDIITGSSNGEAIVLQTCIDDYSNLILFAVK</sequence>
<protein>
    <recommendedName>
        <fullName evidence="5">Sortase</fullName>
    </recommendedName>
</protein>
<organism evidence="3 4">
    <name type="scientific">Vagococcus hydrophili</name>
    <dbReference type="NCBI Taxonomy" id="2714947"/>
    <lineage>
        <taxon>Bacteria</taxon>
        <taxon>Bacillati</taxon>
        <taxon>Bacillota</taxon>
        <taxon>Bacilli</taxon>
        <taxon>Lactobacillales</taxon>
        <taxon>Enterococcaceae</taxon>
        <taxon>Vagococcus</taxon>
    </lineage>
</organism>
<evidence type="ECO:0000256" key="2">
    <source>
        <dbReference type="SAM" id="MobiDB-lite"/>
    </source>
</evidence>
<dbReference type="KEGG" id="vhy:G7082_07840"/>
<accession>A0A6G8ATJ9</accession>
<name>A0A6G8ATJ9_9ENTE</name>
<dbReference type="GO" id="GO:0016787">
    <property type="term" value="F:hydrolase activity"/>
    <property type="evidence" value="ECO:0007669"/>
    <property type="project" value="UniProtKB-KW"/>
</dbReference>
<dbReference type="RefSeq" id="WP_166034558.1">
    <property type="nucleotide sequence ID" value="NZ_CP049887.1"/>
</dbReference>
<dbReference type="Pfam" id="PF04203">
    <property type="entry name" value="Sortase"/>
    <property type="match status" value="1"/>
</dbReference>
<evidence type="ECO:0000256" key="1">
    <source>
        <dbReference type="ARBA" id="ARBA00022801"/>
    </source>
</evidence>
<dbReference type="EMBL" id="CP049887">
    <property type="protein sequence ID" value="QIL48411.1"/>
    <property type="molecule type" value="Genomic_DNA"/>
</dbReference>
<feature type="region of interest" description="Disordered" evidence="2">
    <location>
        <begin position="75"/>
        <end position="100"/>
    </location>
</feature>
<evidence type="ECO:0000313" key="3">
    <source>
        <dbReference type="EMBL" id="QIL48411.1"/>
    </source>
</evidence>
<keyword evidence="1" id="KW-0378">Hydrolase</keyword>
<keyword evidence="4" id="KW-1185">Reference proteome</keyword>
<dbReference type="Proteomes" id="UP000501747">
    <property type="component" value="Chromosome"/>
</dbReference>
<evidence type="ECO:0000313" key="4">
    <source>
        <dbReference type="Proteomes" id="UP000501747"/>
    </source>
</evidence>
<evidence type="ECO:0008006" key="5">
    <source>
        <dbReference type="Google" id="ProtNLM"/>
    </source>
</evidence>